<evidence type="ECO:0000256" key="7">
    <source>
        <dbReference type="PROSITE-ProRule" id="PRU00169"/>
    </source>
</evidence>
<dbReference type="InterPro" id="IPR013655">
    <property type="entry name" value="PAS_fold_3"/>
</dbReference>
<feature type="domain" description="Response regulatory" evidence="10">
    <location>
        <begin position="637"/>
        <end position="753"/>
    </location>
</feature>
<dbReference type="NCBIfam" id="TIGR00229">
    <property type="entry name" value="sensory_box"/>
    <property type="match status" value="1"/>
</dbReference>
<sequence length="1306" mass="142959">MGRLLRDYDWSLSTLGAPERWPQSLKTAVRIMLTSRQPIWIGWGPDLIFFYNDPYKSIIGGKHPWAHARPTREVWREIWEEIGPMLSTALEGHEGIYTEAKLLIMERNGYPEETYYTFSYSPVPDDHGGTGGIICANSDDTGRVLSERQLTLLRELATATGDARTWRQACDAGVRALGTNPHDVPFAVLYAGAAGAPLERVAACGIGTDHPAAPAALDGAGNPIWPYATLGDAEMTIVPDLTTRFDIPLPSGPWSRPPSRAAIVRIAPPGDSARQIVLVAALNPWRLVDDRYRQFLSLVAGQLASAIGYAEAYDLERQRAEALAELDRAKTTFFSNISHEFRTPLTLMLGPLEELLNGPAQDPDATHALIEITHRNGLRLLKLVNALLDFSRIESGRIDLHRVPVDIGTFTAELASLFRSTIERAGLELIVDYPASACIVVIDTEMWEKVVLNLVSNAFKFTLSGRVEVHVVPARDGASVDVIVADTGIGMAASELPRVFERFHRVAGAEGRTIEGSGIGLALVHELVRLLGGAIRVESEPGVGTRFIVTMPTASAAGIEVDMRAPLAGASIDAHEFVVTAQRWLADHRESGMDAANGGARSVHDSHDRQASHGDRAATRTEDGASVATTDAQPRARVLVADDNADLRDYIRRILGAAGYRVAVASDGQHALELVEDFEPDLVLSDVMMPRLNGFGLLRTLRAHGRFADVPVLLLSARAGEEATVGGLEAGAEDYLVKPFSARELLARVASNLQLSKLRRETARLFRDAQFEIVERKKVEATLRTFNETLEQRVAETVAERDRLWETSEDLLAIADFDGHLIRVSPSWTRTLGFDEHALLRTHYLEFSHPDDVATVASMLASLREHGRPVHIETRMRVASGAWKWIAWTLSVERDRSRLHGVGRDVTADRASREALRRAEEALRVAQKMEAIGQLTGGVAHDFNNLLQVIGGNLQLLVKDVAGMDKPEQRVRNALAGVARGAKLSSQLLAFGRRQPLVPKVVNLGRFVRGLDDMLRRALGDGIEIETIVSGGLWNTLVDPSQVENALLNLAINARDAMQGHGRLTIEAGNAVLDDAYVAMNQESTPGRYVMLAVTDTGMGISPEIVDRVFEPFFTTKPEGQGTGLGLSMVYGFVRQSGGHVKLYSEVGQGTTVRLYLPRVRQQEDLVTETDSGPITGGTETVLVAEDDEDVRRTVVELLSELGYRVLRSKDAQSALAIIESGVPIDLLFTDVVMPGAIRSPELARKARERLPHIAVLFTSGYTDNAIVHGGRLDEGIELLSKPYSREALARKIRQVLRHSPRHDDA</sequence>
<protein>
    <recommendedName>
        <fullName evidence="3">histidine kinase</fullName>
        <ecNumber evidence="3">2.7.13.3</ecNumber>
    </recommendedName>
</protein>
<evidence type="ECO:0000256" key="5">
    <source>
        <dbReference type="ARBA" id="ARBA00022679"/>
    </source>
</evidence>
<feature type="domain" description="PAS" evidence="11">
    <location>
        <begin position="797"/>
        <end position="867"/>
    </location>
</feature>
<feature type="modified residue" description="4-aspartylphosphate" evidence="7">
    <location>
        <position position="1231"/>
    </location>
</feature>
<dbReference type="SMART" id="SM00448">
    <property type="entry name" value="REC"/>
    <property type="match status" value="2"/>
</dbReference>
<dbReference type="Gene3D" id="3.30.565.10">
    <property type="entry name" value="Histidine kinase-like ATPase, C-terminal domain"/>
    <property type="match status" value="2"/>
</dbReference>
<dbReference type="SUPFAM" id="SSF55785">
    <property type="entry name" value="PYP-like sensor domain (PAS domain)"/>
    <property type="match status" value="1"/>
</dbReference>
<comment type="catalytic activity">
    <reaction evidence="1">
        <text>ATP + protein L-histidine = ADP + protein N-phospho-L-histidine.</text>
        <dbReference type="EC" id="2.7.13.3"/>
    </reaction>
</comment>
<proteinExistence type="predicted"/>
<dbReference type="InterPro" id="IPR003594">
    <property type="entry name" value="HATPase_dom"/>
</dbReference>
<dbReference type="GO" id="GO:0005886">
    <property type="term" value="C:plasma membrane"/>
    <property type="evidence" value="ECO:0007669"/>
    <property type="project" value="UniProtKB-SubCell"/>
</dbReference>
<reference evidence="12 13" key="1">
    <citation type="submission" date="2018-10" db="EMBL/GenBank/DDBJ databases">
        <title>Robbsia sp. DHC34, isolated from soil.</title>
        <authorList>
            <person name="Gao Z.-H."/>
            <person name="Qiu L.-H."/>
        </authorList>
    </citation>
    <scope>NUCLEOTIDE SEQUENCE [LARGE SCALE GENOMIC DNA]</scope>
    <source>
        <strain evidence="12 13">DHC34</strain>
    </source>
</reference>
<feature type="domain" description="Histidine kinase" evidence="9">
    <location>
        <begin position="938"/>
        <end position="1161"/>
    </location>
</feature>
<dbReference type="CDD" id="cd00082">
    <property type="entry name" value="HisKA"/>
    <property type="match status" value="2"/>
</dbReference>
<feature type="domain" description="Response regulatory" evidence="10">
    <location>
        <begin position="1181"/>
        <end position="1297"/>
    </location>
</feature>
<dbReference type="SMART" id="SM00388">
    <property type="entry name" value="HisKA"/>
    <property type="match status" value="2"/>
</dbReference>
<evidence type="ECO:0000259" key="9">
    <source>
        <dbReference type="PROSITE" id="PS50109"/>
    </source>
</evidence>
<comment type="subcellular location">
    <subcellularLocation>
        <location evidence="2">Cell inner membrane</location>
        <topology evidence="2">Multi-pass membrane protein</topology>
    </subcellularLocation>
</comment>
<evidence type="ECO:0000256" key="6">
    <source>
        <dbReference type="ARBA" id="ARBA00022777"/>
    </source>
</evidence>
<dbReference type="CDD" id="cd17574">
    <property type="entry name" value="REC_OmpR"/>
    <property type="match status" value="1"/>
</dbReference>
<evidence type="ECO:0000313" key="12">
    <source>
        <dbReference type="EMBL" id="RKP46246.1"/>
    </source>
</evidence>
<dbReference type="PRINTS" id="PR00344">
    <property type="entry name" value="BCTRLSENSOR"/>
</dbReference>
<dbReference type="InterPro" id="IPR000014">
    <property type="entry name" value="PAS"/>
</dbReference>
<dbReference type="PANTHER" id="PTHR43547">
    <property type="entry name" value="TWO-COMPONENT HISTIDINE KINASE"/>
    <property type="match status" value="1"/>
</dbReference>
<dbReference type="InterPro" id="IPR035965">
    <property type="entry name" value="PAS-like_dom_sf"/>
</dbReference>
<gene>
    <name evidence="12" type="ORF">D7S86_24705</name>
</gene>
<evidence type="ECO:0000259" key="10">
    <source>
        <dbReference type="PROSITE" id="PS50110"/>
    </source>
</evidence>
<dbReference type="SUPFAM" id="SSF52172">
    <property type="entry name" value="CheY-like"/>
    <property type="match status" value="2"/>
</dbReference>
<keyword evidence="4 7" id="KW-0597">Phosphoprotein</keyword>
<evidence type="ECO:0000256" key="1">
    <source>
        <dbReference type="ARBA" id="ARBA00000085"/>
    </source>
</evidence>
<dbReference type="EMBL" id="RBZU01000015">
    <property type="protein sequence ID" value="RKP46246.1"/>
    <property type="molecule type" value="Genomic_DNA"/>
</dbReference>
<feature type="domain" description="Histidine kinase" evidence="9">
    <location>
        <begin position="336"/>
        <end position="555"/>
    </location>
</feature>
<feature type="modified residue" description="4-aspartylphosphate" evidence="7">
    <location>
        <position position="686"/>
    </location>
</feature>
<dbReference type="InterPro" id="IPR001789">
    <property type="entry name" value="Sig_transdc_resp-reg_receiver"/>
</dbReference>
<evidence type="ECO:0000256" key="4">
    <source>
        <dbReference type="ARBA" id="ARBA00022553"/>
    </source>
</evidence>
<dbReference type="SMART" id="SM00091">
    <property type="entry name" value="PAS"/>
    <property type="match status" value="1"/>
</dbReference>
<dbReference type="InterPro" id="IPR036097">
    <property type="entry name" value="HisK_dim/P_sf"/>
</dbReference>
<dbReference type="EC" id="2.7.13.3" evidence="3"/>
<dbReference type="PROSITE" id="PS50110">
    <property type="entry name" value="RESPONSE_REGULATORY"/>
    <property type="match status" value="2"/>
</dbReference>
<dbReference type="Gene3D" id="3.40.50.2300">
    <property type="match status" value="2"/>
</dbReference>
<keyword evidence="6" id="KW-0418">Kinase</keyword>
<feature type="region of interest" description="Disordered" evidence="8">
    <location>
        <begin position="592"/>
        <end position="630"/>
    </location>
</feature>
<evidence type="ECO:0000256" key="2">
    <source>
        <dbReference type="ARBA" id="ARBA00004429"/>
    </source>
</evidence>
<evidence type="ECO:0000256" key="3">
    <source>
        <dbReference type="ARBA" id="ARBA00012438"/>
    </source>
</evidence>
<evidence type="ECO:0000256" key="8">
    <source>
        <dbReference type="SAM" id="MobiDB-lite"/>
    </source>
</evidence>
<dbReference type="InterPro" id="IPR003661">
    <property type="entry name" value="HisK_dim/P_dom"/>
</dbReference>
<organism evidence="12 13">
    <name type="scientific">Pararobbsia silviterrae</name>
    <dbReference type="NCBI Taxonomy" id="1792498"/>
    <lineage>
        <taxon>Bacteria</taxon>
        <taxon>Pseudomonadati</taxon>
        <taxon>Pseudomonadota</taxon>
        <taxon>Betaproteobacteria</taxon>
        <taxon>Burkholderiales</taxon>
        <taxon>Burkholderiaceae</taxon>
        <taxon>Pararobbsia</taxon>
    </lineage>
</organism>
<comment type="caution">
    <text evidence="12">The sequence shown here is derived from an EMBL/GenBank/DDBJ whole genome shotgun (WGS) entry which is preliminary data.</text>
</comment>
<dbReference type="Gene3D" id="1.10.287.130">
    <property type="match status" value="2"/>
</dbReference>
<dbReference type="PROSITE" id="PS50112">
    <property type="entry name" value="PAS"/>
    <property type="match status" value="1"/>
</dbReference>
<dbReference type="OrthoDB" id="5389366at2"/>
<evidence type="ECO:0000313" key="13">
    <source>
        <dbReference type="Proteomes" id="UP000270342"/>
    </source>
</evidence>
<dbReference type="SMART" id="SM00387">
    <property type="entry name" value="HATPase_c"/>
    <property type="match status" value="2"/>
</dbReference>
<keyword evidence="5" id="KW-0808">Transferase</keyword>
<keyword evidence="13" id="KW-1185">Reference proteome</keyword>
<dbReference type="InterPro" id="IPR005467">
    <property type="entry name" value="His_kinase_dom"/>
</dbReference>
<dbReference type="Pfam" id="PF02518">
    <property type="entry name" value="HATPase_c"/>
    <property type="match status" value="2"/>
</dbReference>
<dbReference type="PROSITE" id="PS50109">
    <property type="entry name" value="HIS_KIN"/>
    <property type="match status" value="2"/>
</dbReference>
<dbReference type="SUPFAM" id="SSF47384">
    <property type="entry name" value="Homodimeric domain of signal transducing histidine kinase"/>
    <property type="match status" value="2"/>
</dbReference>
<dbReference type="Pfam" id="PF00072">
    <property type="entry name" value="Response_reg"/>
    <property type="match status" value="2"/>
</dbReference>
<dbReference type="Pfam" id="PF08447">
    <property type="entry name" value="PAS_3"/>
    <property type="match status" value="1"/>
</dbReference>
<dbReference type="Proteomes" id="UP000270342">
    <property type="component" value="Unassembled WGS sequence"/>
</dbReference>
<dbReference type="GO" id="GO:0000155">
    <property type="term" value="F:phosphorelay sensor kinase activity"/>
    <property type="evidence" value="ECO:0007669"/>
    <property type="project" value="InterPro"/>
</dbReference>
<evidence type="ECO:0000259" key="11">
    <source>
        <dbReference type="PROSITE" id="PS50112"/>
    </source>
</evidence>
<dbReference type="FunFam" id="1.10.287.130:FF:000045">
    <property type="entry name" value="Two-component system sensor histidine kinase/response regulator"/>
    <property type="match status" value="1"/>
</dbReference>
<dbReference type="InterPro" id="IPR036890">
    <property type="entry name" value="HATPase_C_sf"/>
</dbReference>
<dbReference type="PANTHER" id="PTHR43547:SF2">
    <property type="entry name" value="HYBRID SIGNAL TRANSDUCTION HISTIDINE KINASE C"/>
    <property type="match status" value="1"/>
</dbReference>
<dbReference type="CDD" id="cd18161">
    <property type="entry name" value="REC_hyHK_blue-like"/>
    <property type="match status" value="1"/>
</dbReference>
<dbReference type="FunFam" id="3.30.565.10:FF:000006">
    <property type="entry name" value="Sensor histidine kinase WalK"/>
    <property type="match status" value="1"/>
</dbReference>
<dbReference type="CDD" id="cd16919">
    <property type="entry name" value="HATPase_CckA-like"/>
    <property type="match status" value="1"/>
</dbReference>
<dbReference type="Gene3D" id="3.30.450.20">
    <property type="entry name" value="PAS domain"/>
    <property type="match status" value="2"/>
</dbReference>
<dbReference type="SUPFAM" id="SSF55874">
    <property type="entry name" value="ATPase domain of HSP90 chaperone/DNA topoisomerase II/histidine kinase"/>
    <property type="match status" value="2"/>
</dbReference>
<dbReference type="InterPro" id="IPR004358">
    <property type="entry name" value="Sig_transdc_His_kin-like_C"/>
</dbReference>
<dbReference type="CDD" id="cd00130">
    <property type="entry name" value="PAS"/>
    <property type="match status" value="1"/>
</dbReference>
<dbReference type="InterPro" id="IPR011006">
    <property type="entry name" value="CheY-like_superfamily"/>
</dbReference>
<name>A0A494XCK4_9BURK</name>
<accession>A0A494XCK4</accession>
<dbReference type="Pfam" id="PF00512">
    <property type="entry name" value="HisKA"/>
    <property type="match status" value="1"/>
</dbReference>
<feature type="compositionally biased region" description="Basic and acidic residues" evidence="8">
    <location>
        <begin position="602"/>
        <end position="623"/>
    </location>
</feature>